<evidence type="ECO:0000313" key="1">
    <source>
        <dbReference type="EMBL" id="KAH1030382.1"/>
    </source>
</evidence>
<proteinExistence type="predicted"/>
<evidence type="ECO:0000313" key="2">
    <source>
        <dbReference type="Proteomes" id="UP000828251"/>
    </source>
</evidence>
<accession>A0A9D3ZE27</accession>
<dbReference type="AlphaFoldDB" id="A0A9D3ZE27"/>
<dbReference type="EMBL" id="JAIQCV010000013">
    <property type="protein sequence ID" value="KAH1030382.1"/>
    <property type="molecule type" value="Genomic_DNA"/>
</dbReference>
<comment type="caution">
    <text evidence="1">The sequence shown here is derived from an EMBL/GenBank/DDBJ whole genome shotgun (WGS) entry which is preliminary data.</text>
</comment>
<keyword evidence="2" id="KW-1185">Reference proteome</keyword>
<organism evidence="1 2">
    <name type="scientific">Gossypium stocksii</name>
    <dbReference type="NCBI Taxonomy" id="47602"/>
    <lineage>
        <taxon>Eukaryota</taxon>
        <taxon>Viridiplantae</taxon>
        <taxon>Streptophyta</taxon>
        <taxon>Embryophyta</taxon>
        <taxon>Tracheophyta</taxon>
        <taxon>Spermatophyta</taxon>
        <taxon>Magnoliopsida</taxon>
        <taxon>eudicotyledons</taxon>
        <taxon>Gunneridae</taxon>
        <taxon>Pentapetalae</taxon>
        <taxon>rosids</taxon>
        <taxon>malvids</taxon>
        <taxon>Malvales</taxon>
        <taxon>Malvaceae</taxon>
        <taxon>Malvoideae</taxon>
        <taxon>Gossypium</taxon>
    </lineage>
</organism>
<gene>
    <name evidence="1" type="ORF">J1N35_042556</name>
</gene>
<dbReference type="Proteomes" id="UP000828251">
    <property type="component" value="Unassembled WGS sequence"/>
</dbReference>
<sequence length="49" mass="5526">MLLKNWDSILNIPIQFLIQGLGGLTVNELIKVSILRNAETVMKASKMRN</sequence>
<protein>
    <submittedName>
        <fullName evidence="1">Uncharacterized protein</fullName>
    </submittedName>
</protein>
<name>A0A9D3ZE27_9ROSI</name>
<reference evidence="1 2" key="1">
    <citation type="journal article" date="2021" name="Plant Biotechnol. J.">
        <title>Multi-omics assisted identification of the key and species-specific regulatory components of drought-tolerant mechanisms in Gossypium stocksii.</title>
        <authorList>
            <person name="Yu D."/>
            <person name="Ke L."/>
            <person name="Zhang D."/>
            <person name="Wu Y."/>
            <person name="Sun Y."/>
            <person name="Mei J."/>
            <person name="Sun J."/>
            <person name="Sun Y."/>
        </authorList>
    </citation>
    <scope>NUCLEOTIDE SEQUENCE [LARGE SCALE GENOMIC DNA]</scope>
    <source>
        <strain evidence="2">cv. E1</strain>
        <tissue evidence="1">Leaf</tissue>
    </source>
</reference>